<organism evidence="3 4">
    <name type="scientific">Streptomyces thermolineatus</name>
    <dbReference type="NCBI Taxonomy" id="44033"/>
    <lineage>
        <taxon>Bacteria</taxon>
        <taxon>Bacillati</taxon>
        <taxon>Actinomycetota</taxon>
        <taxon>Actinomycetes</taxon>
        <taxon>Kitasatosporales</taxon>
        <taxon>Streptomycetaceae</taxon>
        <taxon>Streptomyces</taxon>
    </lineage>
</organism>
<evidence type="ECO:0000313" key="4">
    <source>
        <dbReference type="Proteomes" id="UP001501358"/>
    </source>
</evidence>
<evidence type="ECO:0000256" key="2">
    <source>
        <dbReference type="SAM" id="Phobius"/>
    </source>
</evidence>
<protein>
    <submittedName>
        <fullName evidence="3">DUF4230 domain-containing protein</fullName>
    </submittedName>
</protein>
<comment type="caution">
    <text evidence="3">The sequence shown here is derived from an EMBL/GenBank/DDBJ whole genome shotgun (WGS) entry which is preliminary data.</text>
</comment>
<gene>
    <name evidence="3" type="ORF">GCM10010406_36790</name>
</gene>
<dbReference type="Pfam" id="PF14014">
    <property type="entry name" value="DUF4230"/>
    <property type="match status" value="1"/>
</dbReference>
<keyword evidence="2" id="KW-0812">Transmembrane</keyword>
<evidence type="ECO:0000256" key="1">
    <source>
        <dbReference type="SAM" id="MobiDB-lite"/>
    </source>
</evidence>
<dbReference type="RefSeq" id="WP_344384292.1">
    <property type="nucleotide sequence ID" value="NZ_BAAATA010000022.1"/>
</dbReference>
<sequence length="244" mass="26429">MSTARGTHETDEADETGETGEARGSERGRGRRGPRRRGRSVLVVLLAVAVLLLVARAGLLPGLPDPFSEKTRDRSGPAVLKSIQDMSRYEAASGNFQVVVDLEKDARFLPDAVRGKRTLYVGAGSVGAYVDLGRVGKDAVKVDEDRTSAEIILPRAQLERPSLDPERSYVVAQNRGLFDRIEDFFSANPGDHQEMNELAAQKIGAAAEESDLRKRAESNTRSMLVGLLTSLGFTDVTVEFSGKG</sequence>
<keyword evidence="2" id="KW-1133">Transmembrane helix</keyword>
<dbReference type="EMBL" id="BAAATA010000022">
    <property type="protein sequence ID" value="GAA2497017.1"/>
    <property type="molecule type" value="Genomic_DNA"/>
</dbReference>
<accession>A0ABP5ZE26</accession>
<keyword evidence="4" id="KW-1185">Reference proteome</keyword>
<keyword evidence="2" id="KW-0472">Membrane</keyword>
<proteinExistence type="predicted"/>
<evidence type="ECO:0000313" key="3">
    <source>
        <dbReference type="EMBL" id="GAA2497017.1"/>
    </source>
</evidence>
<dbReference type="Proteomes" id="UP001501358">
    <property type="component" value="Unassembled WGS sequence"/>
</dbReference>
<feature type="region of interest" description="Disordered" evidence="1">
    <location>
        <begin position="1"/>
        <end position="34"/>
    </location>
</feature>
<dbReference type="InterPro" id="IPR025324">
    <property type="entry name" value="DUF4230"/>
</dbReference>
<feature type="compositionally biased region" description="Basic and acidic residues" evidence="1">
    <location>
        <begin position="1"/>
        <end position="10"/>
    </location>
</feature>
<feature type="transmembrane region" description="Helical" evidence="2">
    <location>
        <begin position="41"/>
        <end position="63"/>
    </location>
</feature>
<name>A0ABP5ZE26_9ACTN</name>
<reference evidence="4" key="1">
    <citation type="journal article" date="2019" name="Int. J. Syst. Evol. Microbiol.">
        <title>The Global Catalogue of Microorganisms (GCM) 10K type strain sequencing project: providing services to taxonomists for standard genome sequencing and annotation.</title>
        <authorList>
            <consortium name="The Broad Institute Genomics Platform"/>
            <consortium name="The Broad Institute Genome Sequencing Center for Infectious Disease"/>
            <person name="Wu L."/>
            <person name="Ma J."/>
        </authorList>
    </citation>
    <scope>NUCLEOTIDE SEQUENCE [LARGE SCALE GENOMIC DNA]</scope>
    <source>
        <strain evidence="4">JCM 6307</strain>
    </source>
</reference>